<dbReference type="Pfam" id="PF00501">
    <property type="entry name" value="AMP-binding"/>
    <property type="match status" value="1"/>
</dbReference>
<dbReference type="PANTHER" id="PTHR43272">
    <property type="entry name" value="LONG-CHAIN-FATTY-ACID--COA LIGASE"/>
    <property type="match status" value="1"/>
</dbReference>
<dbReference type="GO" id="GO:0004467">
    <property type="term" value="F:long-chain fatty acid-CoA ligase activity"/>
    <property type="evidence" value="ECO:0007669"/>
    <property type="project" value="UniProtKB-EC"/>
</dbReference>
<keyword evidence="3" id="KW-0276">Fatty acid metabolism</keyword>
<comment type="similarity">
    <text evidence="1">Belongs to the ATP-dependent AMP-binding enzyme family.</text>
</comment>
<keyword evidence="2 8" id="KW-0436">Ligase</keyword>
<feature type="domain" description="AMP-dependent synthetase/ligase" evidence="7">
    <location>
        <begin position="20"/>
        <end position="384"/>
    </location>
</feature>
<name>A0A3N0DXD7_9ACTN</name>
<dbReference type="Gene3D" id="3.30.300.30">
    <property type="match status" value="1"/>
</dbReference>
<comment type="caution">
    <text evidence="8">The sequence shown here is derived from an EMBL/GenBank/DDBJ whole genome shotgun (WGS) entry which is preliminary data.</text>
</comment>
<dbReference type="InterPro" id="IPR042099">
    <property type="entry name" value="ANL_N_sf"/>
</dbReference>
<dbReference type="PANTHER" id="PTHR43272:SF32">
    <property type="entry name" value="AMP-DEPENDENT SYNTHETASE_LIGASE DOMAIN-CONTAINING PROTEIN"/>
    <property type="match status" value="1"/>
</dbReference>
<sequence>MTETTIDESIFDVASLCEAFQNTVARCGDMPALRTPGGEQEISWTEYGDRVRGIATGLASLGVGPGDTVGIMLLNRPEFALVDTAALHLGAIPFSVYNTSSPEQVSYLFGNAGNKVVITEQAFLPVLTSAATGVETFISLDGGDGTISLADVEGRELDGFDFEASWRAVKPEDVLTLIYTSGTTGPPKGVELTHGSMLAELRGCNAMFTGRVGDRNVSYLPSAHVADRWGTHYTSMGIGHTITFVLDPRQVIAALPEIRPTIWGAVPRIWEKLKAGLEANGITDPAALPEETRQGVRQLVGLDEVRWTASGAAPIAPEVLQFFSDLGIPICELWGMSELSCCVTINPPDDIRIGTVGVAVPGAEIAVADDGELLVRGPLLMRGYRGQPDKTAETIDAEGWLHTGDIGTIDEDGYVRIVDRKKELIINAAGKNMSPANIEQTVKASHALIGQAVVIGDARPYNVALIVLDPDVLATYAGPGVEQEVADAIEAANARLSRVEQVKKYRILETDWLPGGDELTPTMKLKRKPIGEKYAAEIEALYS</sequence>
<dbReference type="AlphaFoldDB" id="A0A3N0DXD7"/>
<dbReference type="InterPro" id="IPR000873">
    <property type="entry name" value="AMP-dep_synth/lig_dom"/>
</dbReference>
<dbReference type="InterPro" id="IPR045851">
    <property type="entry name" value="AMP-bd_C_sf"/>
</dbReference>
<dbReference type="CDD" id="cd05907">
    <property type="entry name" value="VL_LC_FACS_like"/>
    <property type="match status" value="1"/>
</dbReference>
<dbReference type="InterPro" id="IPR020845">
    <property type="entry name" value="AMP-binding_CS"/>
</dbReference>
<evidence type="ECO:0000313" key="8">
    <source>
        <dbReference type="EMBL" id="RNL80166.1"/>
    </source>
</evidence>
<evidence type="ECO:0000256" key="6">
    <source>
        <dbReference type="ARBA" id="ARBA00032875"/>
    </source>
</evidence>
<comment type="catalytic activity">
    <reaction evidence="5">
        <text>a long-chain fatty acid + ATP + CoA = a long-chain fatty acyl-CoA + AMP + diphosphate</text>
        <dbReference type="Rhea" id="RHEA:15421"/>
        <dbReference type="ChEBI" id="CHEBI:30616"/>
        <dbReference type="ChEBI" id="CHEBI:33019"/>
        <dbReference type="ChEBI" id="CHEBI:57287"/>
        <dbReference type="ChEBI" id="CHEBI:57560"/>
        <dbReference type="ChEBI" id="CHEBI:83139"/>
        <dbReference type="ChEBI" id="CHEBI:456215"/>
        <dbReference type="EC" id="6.2.1.3"/>
    </reaction>
    <physiologicalReaction direction="left-to-right" evidence="5">
        <dbReference type="Rhea" id="RHEA:15422"/>
    </physiologicalReaction>
</comment>
<accession>A0A3N0DXD7</accession>
<dbReference type="Pfam" id="PF23562">
    <property type="entry name" value="AMP-binding_C_3"/>
    <property type="match status" value="1"/>
</dbReference>
<evidence type="ECO:0000313" key="9">
    <source>
        <dbReference type="Proteomes" id="UP000277094"/>
    </source>
</evidence>
<keyword evidence="4" id="KW-0443">Lipid metabolism</keyword>
<dbReference type="Gene3D" id="3.40.50.12780">
    <property type="entry name" value="N-terminal domain of ligase-like"/>
    <property type="match status" value="1"/>
</dbReference>
<dbReference type="Proteomes" id="UP000277094">
    <property type="component" value="Unassembled WGS sequence"/>
</dbReference>
<gene>
    <name evidence="8" type="ORF">EFL95_14790</name>
</gene>
<dbReference type="PROSITE" id="PS00455">
    <property type="entry name" value="AMP_BINDING"/>
    <property type="match status" value="1"/>
</dbReference>
<evidence type="ECO:0000256" key="3">
    <source>
        <dbReference type="ARBA" id="ARBA00022832"/>
    </source>
</evidence>
<dbReference type="OrthoDB" id="9803968at2"/>
<dbReference type="RefSeq" id="WP_123234668.1">
    <property type="nucleotide sequence ID" value="NZ_RJSG01000002.1"/>
</dbReference>
<dbReference type="GO" id="GO:0016020">
    <property type="term" value="C:membrane"/>
    <property type="evidence" value="ECO:0007669"/>
    <property type="project" value="TreeGrafter"/>
</dbReference>
<dbReference type="SUPFAM" id="SSF56801">
    <property type="entry name" value="Acetyl-CoA synthetase-like"/>
    <property type="match status" value="1"/>
</dbReference>
<organism evidence="8 9">
    <name type="scientific">Nocardioides marmorisolisilvae</name>
    <dbReference type="NCBI Taxonomy" id="1542737"/>
    <lineage>
        <taxon>Bacteria</taxon>
        <taxon>Bacillati</taxon>
        <taxon>Actinomycetota</taxon>
        <taxon>Actinomycetes</taxon>
        <taxon>Propionibacteriales</taxon>
        <taxon>Nocardioidaceae</taxon>
        <taxon>Nocardioides</taxon>
    </lineage>
</organism>
<evidence type="ECO:0000256" key="5">
    <source>
        <dbReference type="ARBA" id="ARBA00024484"/>
    </source>
</evidence>
<evidence type="ECO:0000259" key="7">
    <source>
        <dbReference type="Pfam" id="PF00501"/>
    </source>
</evidence>
<reference evidence="8 9" key="1">
    <citation type="submission" date="2018-11" db="EMBL/GenBank/DDBJ databases">
        <authorList>
            <person name="Li F."/>
        </authorList>
    </citation>
    <scope>NUCLEOTIDE SEQUENCE [LARGE SCALE GENOMIC DNA]</scope>
    <source>
        <strain evidence="8 9">KIS18-7</strain>
    </source>
</reference>
<evidence type="ECO:0000256" key="2">
    <source>
        <dbReference type="ARBA" id="ARBA00022598"/>
    </source>
</evidence>
<proteinExistence type="inferred from homology"/>
<evidence type="ECO:0000256" key="4">
    <source>
        <dbReference type="ARBA" id="ARBA00023098"/>
    </source>
</evidence>
<keyword evidence="9" id="KW-1185">Reference proteome</keyword>
<evidence type="ECO:0000256" key="1">
    <source>
        <dbReference type="ARBA" id="ARBA00006432"/>
    </source>
</evidence>
<dbReference type="EMBL" id="RJSG01000002">
    <property type="protein sequence ID" value="RNL80166.1"/>
    <property type="molecule type" value="Genomic_DNA"/>
</dbReference>
<protein>
    <recommendedName>
        <fullName evidence="6">Acyl-CoA synthetase</fullName>
    </recommendedName>
</protein>